<keyword evidence="3" id="KW-1185">Reference proteome</keyword>
<comment type="caution">
    <text evidence="2">The sequence shown here is derived from an EMBL/GenBank/DDBJ whole genome shotgun (WGS) entry which is preliminary data.</text>
</comment>
<name>A0A164R271_9CRUS</name>
<accession>A0A164R271</accession>
<dbReference type="Pfam" id="PF21788">
    <property type="entry name" value="TNP-like_GBD"/>
    <property type="match status" value="1"/>
</dbReference>
<keyword evidence="2" id="KW-0132">Cell division</keyword>
<proteinExistence type="predicted"/>
<feature type="domain" description="Transposable element P transposase-like GTP-binding insertion" evidence="1">
    <location>
        <begin position="41"/>
        <end position="106"/>
    </location>
</feature>
<evidence type="ECO:0000259" key="1">
    <source>
        <dbReference type="Pfam" id="PF21788"/>
    </source>
</evidence>
<organism evidence="2 3">
    <name type="scientific">Daphnia magna</name>
    <dbReference type="NCBI Taxonomy" id="35525"/>
    <lineage>
        <taxon>Eukaryota</taxon>
        <taxon>Metazoa</taxon>
        <taxon>Ecdysozoa</taxon>
        <taxon>Arthropoda</taxon>
        <taxon>Crustacea</taxon>
        <taxon>Branchiopoda</taxon>
        <taxon>Diplostraca</taxon>
        <taxon>Cladocera</taxon>
        <taxon>Anomopoda</taxon>
        <taxon>Daphniidae</taxon>
        <taxon>Daphnia</taxon>
    </lineage>
</organism>
<gene>
    <name evidence="2" type="ORF">APZ42_027758</name>
</gene>
<evidence type="ECO:0000313" key="3">
    <source>
        <dbReference type="Proteomes" id="UP000076858"/>
    </source>
</evidence>
<protein>
    <submittedName>
        <fullName evidence="2">Cell division ftsJ-like protein</fullName>
    </submittedName>
</protein>
<evidence type="ECO:0000313" key="2">
    <source>
        <dbReference type="EMBL" id="KZS08275.1"/>
    </source>
</evidence>
<dbReference type="Proteomes" id="UP000076858">
    <property type="component" value="Unassembled WGS sequence"/>
</dbReference>
<dbReference type="GO" id="GO:0051301">
    <property type="term" value="P:cell division"/>
    <property type="evidence" value="ECO:0007669"/>
    <property type="project" value="UniProtKB-KW"/>
</dbReference>
<dbReference type="EMBL" id="LRGB01002244">
    <property type="protein sequence ID" value="KZS08275.1"/>
    <property type="molecule type" value="Genomic_DNA"/>
</dbReference>
<reference evidence="2 3" key="1">
    <citation type="submission" date="2016-03" db="EMBL/GenBank/DDBJ databases">
        <title>EvidentialGene: Evidence-directed Construction of Genes on Genomes.</title>
        <authorList>
            <person name="Gilbert D.G."/>
            <person name="Choi J.-H."/>
            <person name="Mockaitis K."/>
            <person name="Colbourne J."/>
            <person name="Pfrender M."/>
        </authorList>
    </citation>
    <scope>NUCLEOTIDE SEQUENCE [LARGE SCALE GENOMIC DNA]</scope>
    <source>
        <strain evidence="2 3">Xinb3</strain>
        <tissue evidence="2">Complete organism</tissue>
    </source>
</reference>
<keyword evidence="2" id="KW-0131">Cell cycle</keyword>
<sequence>MRLLGISGKESTDKVKKDNSYFMIHPLDPSVKIYWLTDVPHLLKCTRSNILQHAEVQCAAGTARFEYYRSLYELERKNDFRRAHKLTESHLFPSPFEKMNVRKAANYCLTHLCRLSGNTEVIYVRPSFSRI</sequence>
<dbReference type="InterPro" id="IPR048366">
    <property type="entry name" value="TNP-like_GBD"/>
</dbReference>
<dbReference type="AlphaFoldDB" id="A0A164R271"/>